<comment type="caution">
    <text evidence="1">The sequence shown here is derived from an EMBL/GenBank/DDBJ whole genome shotgun (WGS) entry which is preliminary data.</text>
</comment>
<name>A0A7Y0L7D3_9FIRM</name>
<sequence>MTVRCIVCGTASELPAWAKFAEELKVHPEHARAFVCPSCRLRLESDAKSFSLEKRFVVPYLGPELTQLQHM</sequence>
<evidence type="ECO:0000313" key="1">
    <source>
        <dbReference type="EMBL" id="NMP24580.1"/>
    </source>
</evidence>
<reference evidence="1 2" key="1">
    <citation type="submission" date="2020-04" db="EMBL/GenBank/DDBJ databases">
        <authorList>
            <person name="Zhang R."/>
            <person name="Schippers A."/>
        </authorList>
    </citation>
    <scope>NUCLEOTIDE SEQUENCE [LARGE SCALE GENOMIC DNA]</scope>
    <source>
        <strain evidence="1 2">DSM 109850</strain>
    </source>
</reference>
<dbReference type="Pfam" id="PF09963">
    <property type="entry name" value="DUF2197"/>
    <property type="match status" value="1"/>
</dbReference>
<gene>
    <name evidence="1" type="ORF">HIJ39_19900</name>
</gene>
<dbReference type="InterPro" id="IPR019241">
    <property type="entry name" value="DUF2197"/>
</dbReference>
<dbReference type="Proteomes" id="UP000533476">
    <property type="component" value="Unassembled WGS sequence"/>
</dbReference>
<proteinExistence type="predicted"/>
<dbReference type="EMBL" id="JABBVZ010000124">
    <property type="protein sequence ID" value="NMP24580.1"/>
    <property type="molecule type" value="Genomic_DNA"/>
</dbReference>
<evidence type="ECO:0000313" key="2">
    <source>
        <dbReference type="Proteomes" id="UP000533476"/>
    </source>
</evidence>
<organism evidence="1 2">
    <name type="scientific">Sulfobacillus harzensis</name>
    <dbReference type="NCBI Taxonomy" id="2729629"/>
    <lineage>
        <taxon>Bacteria</taxon>
        <taxon>Bacillati</taxon>
        <taxon>Bacillota</taxon>
        <taxon>Clostridia</taxon>
        <taxon>Eubacteriales</taxon>
        <taxon>Clostridiales Family XVII. Incertae Sedis</taxon>
        <taxon>Sulfobacillus</taxon>
    </lineage>
</organism>
<dbReference type="AlphaFoldDB" id="A0A7Y0L7D3"/>
<accession>A0A7Y0L7D3</accession>
<protein>
    <submittedName>
        <fullName evidence="1">DUF2197 domain-containing protein</fullName>
    </submittedName>
</protein>
<keyword evidence="2" id="KW-1185">Reference proteome</keyword>